<dbReference type="Proteomes" id="UP000578449">
    <property type="component" value="Unassembled WGS sequence"/>
</dbReference>
<proteinExistence type="predicted"/>
<gene>
    <name evidence="2" type="ORF">HNP84_010149</name>
</gene>
<dbReference type="AlphaFoldDB" id="A0A840PMV4"/>
<dbReference type="RefSeq" id="WP_185057172.1">
    <property type="nucleotide sequence ID" value="NZ_BAABIX010000065.1"/>
</dbReference>
<evidence type="ECO:0000313" key="2">
    <source>
        <dbReference type="EMBL" id="MBB5140382.1"/>
    </source>
</evidence>
<evidence type="ECO:0008006" key="4">
    <source>
        <dbReference type="Google" id="ProtNLM"/>
    </source>
</evidence>
<accession>A0A840PMV4</accession>
<dbReference type="SUPFAM" id="SSF55781">
    <property type="entry name" value="GAF domain-like"/>
    <property type="match status" value="1"/>
</dbReference>
<protein>
    <recommendedName>
        <fullName evidence="4">GAF domain-containing protein</fullName>
    </recommendedName>
</protein>
<evidence type="ECO:0000256" key="1">
    <source>
        <dbReference type="SAM" id="Phobius"/>
    </source>
</evidence>
<keyword evidence="3" id="KW-1185">Reference proteome</keyword>
<keyword evidence="1" id="KW-0812">Transmembrane</keyword>
<sequence>MIALRASGASPRRHGRRDSVALHILIKLSVPATLGFFANLVANTVSDGQKLASVPGRLGWWNLLLPLGVGLLIFDLMNDILTQRAAAAAERNAHLESLKRLKENNRQIISSLLQMIGRSPRRGNVNVHLFYADVLDGRRVLRKDRQVYYECEDLPHNYSLDVADPDTDELVICESFRSDEIVYEELPATHPERYNARIKNKVDPQITWVLAIPMHRENDAPVGVLCAFGNKRVLADAAVRRSFQSLAVGVTDVIVRLKAIEEEEERATGRV</sequence>
<keyword evidence="1" id="KW-0472">Membrane</keyword>
<reference evidence="2 3" key="1">
    <citation type="submission" date="2020-08" db="EMBL/GenBank/DDBJ databases">
        <title>Genomic Encyclopedia of Type Strains, Phase IV (KMG-IV): sequencing the most valuable type-strain genomes for metagenomic binning, comparative biology and taxonomic classification.</title>
        <authorList>
            <person name="Goeker M."/>
        </authorList>
    </citation>
    <scope>NUCLEOTIDE SEQUENCE [LARGE SCALE GENOMIC DNA]</scope>
    <source>
        <strain evidence="2 3">DSM 45615</strain>
    </source>
</reference>
<comment type="caution">
    <text evidence="2">The sequence shown here is derived from an EMBL/GenBank/DDBJ whole genome shotgun (WGS) entry which is preliminary data.</text>
</comment>
<name>A0A840PMV4_9ACTN</name>
<organism evidence="2 3">
    <name type="scientific">Thermocatellispora tengchongensis</name>
    <dbReference type="NCBI Taxonomy" id="1073253"/>
    <lineage>
        <taxon>Bacteria</taxon>
        <taxon>Bacillati</taxon>
        <taxon>Actinomycetota</taxon>
        <taxon>Actinomycetes</taxon>
        <taxon>Streptosporangiales</taxon>
        <taxon>Streptosporangiaceae</taxon>
        <taxon>Thermocatellispora</taxon>
    </lineage>
</organism>
<evidence type="ECO:0000313" key="3">
    <source>
        <dbReference type="Proteomes" id="UP000578449"/>
    </source>
</evidence>
<feature type="transmembrane region" description="Helical" evidence="1">
    <location>
        <begin position="58"/>
        <end position="77"/>
    </location>
</feature>
<dbReference type="EMBL" id="JACHGN010000042">
    <property type="protein sequence ID" value="MBB5140382.1"/>
    <property type="molecule type" value="Genomic_DNA"/>
</dbReference>
<feature type="transmembrane region" description="Helical" evidence="1">
    <location>
        <begin position="20"/>
        <end position="38"/>
    </location>
</feature>
<keyword evidence="1" id="KW-1133">Transmembrane helix</keyword>